<name>A0A0E9SMA3_ANGAN</name>
<dbReference type="EMBL" id="GBXM01066131">
    <property type="protein sequence ID" value="JAH42446.1"/>
    <property type="molecule type" value="Transcribed_RNA"/>
</dbReference>
<dbReference type="AlphaFoldDB" id="A0A0E9SMA3"/>
<evidence type="ECO:0000256" key="1">
    <source>
        <dbReference type="SAM" id="MobiDB-lite"/>
    </source>
</evidence>
<accession>A0A0E9SMA3</accession>
<organism evidence="2">
    <name type="scientific">Anguilla anguilla</name>
    <name type="common">European freshwater eel</name>
    <name type="synonym">Muraena anguilla</name>
    <dbReference type="NCBI Taxonomy" id="7936"/>
    <lineage>
        <taxon>Eukaryota</taxon>
        <taxon>Metazoa</taxon>
        <taxon>Chordata</taxon>
        <taxon>Craniata</taxon>
        <taxon>Vertebrata</taxon>
        <taxon>Euteleostomi</taxon>
        <taxon>Actinopterygii</taxon>
        <taxon>Neopterygii</taxon>
        <taxon>Teleostei</taxon>
        <taxon>Anguilliformes</taxon>
        <taxon>Anguillidae</taxon>
        <taxon>Anguilla</taxon>
    </lineage>
</organism>
<proteinExistence type="predicted"/>
<evidence type="ECO:0000313" key="2">
    <source>
        <dbReference type="EMBL" id="JAH42446.1"/>
    </source>
</evidence>
<sequence>MVYSETHPPSLHNSENQQRTATARRQYRTDTKRQGRVNKMHEFKFLSFMHVQRSFRCK</sequence>
<feature type="compositionally biased region" description="Basic and acidic residues" evidence="1">
    <location>
        <begin position="27"/>
        <end position="36"/>
    </location>
</feature>
<protein>
    <submittedName>
        <fullName evidence="2">Uncharacterized protein</fullName>
    </submittedName>
</protein>
<feature type="region of interest" description="Disordered" evidence="1">
    <location>
        <begin position="1"/>
        <end position="36"/>
    </location>
</feature>
<reference evidence="2" key="1">
    <citation type="submission" date="2014-11" db="EMBL/GenBank/DDBJ databases">
        <authorList>
            <person name="Amaro Gonzalez C."/>
        </authorList>
    </citation>
    <scope>NUCLEOTIDE SEQUENCE</scope>
</reference>
<reference evidence="2" key="2">
    <citation type="journal article" date="2015" name="Fish Shellfish Immunol.">
        <title>Early steps in the European eel (Anguilla anguilla)-Vibrio vulnificus interaction in the gills: Role of the RtxA13 toxin.</title>
        <authorList>
            <person name="Callol A."/>
            <person name="Pajuelo D."/>
            <person name="Ebbesson L."/>
            <person name="Teles M."/>
            <person name="MacKenzie S."/>
            <person name="Amaro C."/>
        </authorList>
    </citation>
    <scope>NUCLEOTIDE SEQUENCE</scope>
</reference>